<keyword evidence="2" id="KW-1185">Reference proteome</keyword>
<accession>A0ABD2BZ76</accession>
<name>A0ABD2BZ76_VESMC</name>
<dbReference type="Proteomes" id="UP001607303">
    <property type="component" value="Unassembled WGS sequence"/>
</dbReference>
<gene>
    <name evidence="1" type="ORF">V1477_011443</name>
</gene>
<proteinExistence type="predicted"/>
<evidence type="ECO:0000313" key="1">
    <source>
        <dbReference type="EMBL" id="KAL2738084.1"/>
    </source>
</evidence>
<evidence type="ECO:0000313" key="2">
    <source>
        <dbReference type="Proteomes" id="UP001607303"/>
    </source>
</evidence>
<protein>
    <submittedName>
        <fullName evidence="1">Uncharacterized protein</fullName>
    </submittedName>
</protein>
<comment type="caution">
    <text evidence="1">The sequence shown here is derived from an EMBL/GenBank/DDBJ whole genome shotgun (WGS) entry which is preliminary data.</text>
</comment>
<sequence>MSSLSFEAAIKKDTSLDQDLTKLDKAHMNILVTVIALHVEAMHEIRTDVLPTKQFHHQHQKATKTQDHSPQLTNCEELTIIFVTINNDNIVVNKSKG</sequence>
<dbReference type="AlphaFoldDB" id="A0ABD2BZ76"/>
<reference evidence="1 2" key="1">
    <citation type="journal article" date="2024" name="Ann. Entomol. Soc. Am.">
        <title>Genomic analyses of the southern and eastern yellowjacket wasps (Hymenoptera: Vespidae) reveal evolutionary signatures of social life.</title>
        <authorList>
            <person name="Catto M.A."/>
            <person name="Caine P.B."/>
            <person name="Orr S.E."/>
            <person name="Hunt B.G."/>
            <person name="Goodisman M.A.D."/>
        </authorList>
    </citation>
    <scope>NUCLEOTIDE SEQUENCE [LARGE SCALE GENOMIC DNA]</scope>
    <source>
        <strain evidence="1">232</strain>
        <tissue evidence="1">Head and thorax</tissue>
    </source>
</reference>
<organism evidence="1 2">
    <name type="scientific">Vespula maculifrons</name>
    <name type="common">Eastern yellow jacket</name>
    <name type="synonym">Wasp</name>
    <dbReference type="NCBI Taxonomy" id="7453"/>
    <lineage>
        <taxon>Eukaryota</taxon>
        <taxon>Metazoa</taxon>
        <taxon>Ecdysozoa</taxon>
        <taxon>Arthropoda</taxon>
        <taxon>Hexapoda</taxon>
        <taxon>Insecta</taxon>
        <taxon>Pterygota</taxon>
        <taxon>Neoptera</taxon>
        <taxon>Endopterygota</taxon>
        <taxon>Hymenoptera</taxon>
        <taxon>Apocrita</taxon>
        <taxon>Aculeata</taxon>
        <taxon>Vespoidea</taxon>
        <taxon>Vespidae</taxon>
        <taxon>Vespinae</taxon>
        <taxon>Vespula</taxon>
    </lineage>
</organism>
<dbReference type="EMBL" id="JAYRBN010000063">
    <property type="protein sequence ID" value="KAL2738084.1"/>
    <property type="molecule type" value="Genomic_DNA"/>
</dbReference>